<gene>
    <name evidence="2" type="ORF">IC229_07485</name>
</gene>
<dbReference type="InterPro" id="IPR016040">
    <property type="entry name" value="NAD(P)-bd_dom"/>
</dbReference>
<dbReference type="EMBL" id="JACWZY010000004">
    <property type="protein sequence ID" value="MBD2700471.1"/>
    <property type="molecule type" value="Genomic_DNA"/>
</dbReference>
<organism evidence="2 3">
    <name type="scientific">Spirosoma profusum</name>
    <dbReference type="NCBI Taxonomy" id="2771354"/>
    <lineage>
        <taxon>Bacteria</taxon>
        <taxon>Pseudomonadati</taxon>
        <taxon>Bacteroidota</taxon>
        <taxon>Cytophagia</taxon>
        <taxon>Cytophagales</taxon>
        <taxon>Cytophagaceae</taxon>
        <taxon>Spirosoma</taxon>
    </lineage>
</organism>
<comment type="caution">
    <text evidence="2">The sequence shown here is derived from an EMBL/GenBank/DDBJ whole genome shotgun (WGS) entry which is preliminary data.</text>
</comment>
<dbReference type="SUPFAM" id="SSF51735">
    <property type="entry name" value="NAD(P)-binding Rossmann-fold domains"/>
    <property type="match status" value="1"/>
</dbReference>
<keyword evidence="3" id="KW-1185">Reference proteome</keyword>
<dbReference type="InterPro" id="IPR036291">
    <property type="entry name" value="NAD(P)-bd_dom_sf"/>
</dbReference>
<protein>
    <submittedName>
        <fullName evidence="2">NAD(P)H-binding protein</fullName>
    </submittedName>
</protein>
<dbReference type="RefSeq" id="WP_190886324.1">
    <property type="nucleotide sequence ID" value="NZ_JACWZY010000004.1"/>
</dbReference>
<evidence type="ECO:0000313" key="2">
    <source>
        <dbReference type="EMBL" id="MBD2700471.1"/>
    </source>
</evidence>
<dbReference type="Gene3D" id="3.40.50.720">
    <property type="entry name" value="NAD(P)-binding Rossmann-like Domain"/>
    <property type="match status" value="1"/>
</dbReference>
<dbReference type="PANTHER" id="PTHR43162">
    <property type="match status" value="1"/>
</dbReference>
<feature type="domain" description="NAD(P)-binding" evidence="1">
    <location>
        <begin position="7"/>
        <end position="178"/>
    </location>
</feature>
<name>A0A926XVG0_9BACT</name>
<dbReference type="InterPro" id="IPR051604">
    <property type="entry name" value="Ergot_Alk_Oxidoreductase"/>
</dbReference>
<dbReference type="Proteomes" id="UP000598820">
    <property type="component" value="Unassembled WGS sequence"/>
</dbReference>
<evidence type="ECO:0000313" key="3">
    <source>
        <dbReference type="Proteomes" id="UP000598820"/>
    </source>
</evidence>
<dbReference type="Pfam" id="PF13460">
    <property type="entry name" value="NAD_binding_10"/>
    <property type="match status" value="1"/>
</dbReference>
<reference evidence="2" key="1">
    <citation type="submission" date="2020-09" db="EMBL/GenBank/DDBJ databases">
        <authorList>
            <person name="Kim M.K."/>
        </authorList>
    </citation>
    <scope>NUCLEOTIDE SEQUENCE</scope>
    <source>
        <strain evidence="2">BT702</strain>
    </source>
</reference>
<dbReference type="PANTHER" id="PTHR43162:SF1">
    <property type="entry name" value="PRESTALK A DIFFERENTIATION PROTEIN A"/>
    <property type="match status" value="1"/>
</dbReference>
<sequence>MRVAIIGATGMLGHPVTLELIRAGHTIRIIARDVAKAKALFPQTEVVPGDIENATSLTDALQGMDAVYLNLSVKQTEKQSDFHTEREGLTNLIQAAHQARIRRIAYLSSIVMRYQGTKGFHWWAFDVKQSAVRLLKESGIPYSIFYPSCFMETISGPQRAGKSILLIGRSAIKQWYVAAQDYGQQVAKALSIAKEGEPQEYVIQGPEPVTQHEAAERFVAAYPNGKLRVLTAPALLMKFAGWFTAMANYGWHITEAINKYPETFEAAQTWTDLGKPEINIERFAKLSQ</sequence>
<accession>A0A926XVG0</accession>
<dbReference type="AlphaFoldDB" id="A0A926XVG0"/>
<proteinExistence type="predicted"/>
<evidence type="ECO:0000259" key="1">
    <source>
        <dbReference type="Pfam" id="PF13460"/>
    </source>
</evidence>